<protein>
    <submittedName>
        <fullName evidence="1">Uncharacterized protein</fullName>
    </submittedName>
</protein>
<evidence type="ECO:0000313" key="1">
    <source>
        <dbReference type="EMBL" id="CAH9106444.1"/>
    </source>
</evidence>
<accession>A0A9P0ZPP1</accession>
<dbReference type="Proteomes" id="UP001152484">
    <property type="component" value="Unassembled WGS sequence"/>
</dbReference>
<gene>
    <name evidence="1" type="ORF">CEURO_LOCUS17288</name>
</gene>
<evidence type="ECO:0000313" key="2">
    <source>
        <dbReference type="Proteomes" id="UP001152484"/>
    </source>
</evidence>
<comment type="caution">
    <text evidence="1">The sequence shown here is derived from an EMBL/GenBank/DDBJ whole genome shotgun (WGS) entry which is preliminary data.</text>
</comment>
<dbReference type="OrthoDB" id="1326796at2759"/>
<name>A0A9P0ZPP1_CUSEU</name>
<dbReference type="EMBL" id="CAMAPE010000050">
    <property type="protein sequence ID" value="CAH9106444.1"/>
    <property type="molecule type" value="Genomic_DNA"/>
</dbReference>
<organism evidence="1 2">
    <name type="scientific">Cuscuta europaea</name>
    <name type="common">European dodder</name>
    <dbReference type="NCBI Taxonomy" id="41803"/>
    <lineage>
        <taxon>Eukaryota</taxon>
        <taxon>Viridiplantae</taxon>
        <taxon>Streptophyta</taxon>
        <taxon>Embryophyta</taxon>
        <taxon>Tracheophyta</taxon>
        <taxon>Spermatophyta</taxon>
        <taxon>Magnoliopsida</taxon>
        <taxon>eudicotyledons</taxon>
        <taxon>Gunneridae</taxon>
        <taxon>Pentapetalae</taxon>
        <taxon>asterids</taxon>
        <taxon>lamiids</taxon>
        <taxon>Solanales</taxon>
        <taxon>Convolvulaceae</taxon>
        <taxon>Cuscuteae</taxon>
        <taxon>Cuscuta</taxon>
        <taxon>Cuscuta subgen. Cuscuta</taxon>
    </lineage>
</organism>
<keyword evidence="2" id="KW-1185">Reference proteome</keyword>
<feature type="non-terminal residue" evidence="1">
    <location>
        <position position="134"/>
    </location>
</feature>
<proteinExistence type="predicted"/>
<sequence>MEQSQLQKAQADEALILARKQLQEVQEAFRLEKEAFGKILENSKVVAIAEGRAEAEKTAAVAVKKATEDAEGARNKAVTAAREDAIAAFVSEGWNAEGRQEWVASVVEASVDSWVKGPGAMWLAWKGKEYYDGG</sequence>
<reference evidence="1" key="1">
    <citation type="submission" date="2022-07" db="EMBL/GenBank/DDBJ databases">
        <authorList>
            <person name="Macas J."/>
            <person name="Novak P."/>
            <person name="Neumann P."/>
        </authorList>
    </citation>
    <scope>NUCLEOTIDE SEQUENCE</scope>
</reference>
<dbReference type="AlphaFoldDB" id="A0A9P0ZPP1"/>